<dbReference type="Gene3D" id="3.40.640.10">
    <property type="entry name" value="Type I PLP-dependent aspartate aminotransferase-like (Major domain)"/>
    <property type="match status" value="1"/>
</dbReference>
<evidence type="ECO:0000256" key="8">
    <source>
        <dbReference type="HAMAP-Rule" id="MF_00375"/>
    </source>
</evidence>
<evidence type="ECO:0000256" key="2">
    <source>
        <dbReference type="ARBA" id="ARBA00001933"/>
    </source>
</evidence>
<comment type="cofactor">
    <cofactor evidence="2 8">
        <name>pyridoxal 5'-phosphate</name>
        <dbReference type="ChEBI" id="CHEBI:597326"/>
    </cofactor>
</comment>
<evidence type="ECO:0000256" key="4">
    <source>
        <dbReference type="ARBA" id="ARBA00008981"/>
    </source>
</evidence>
<evidence type="ECO:0000256" key="3">
    <source>
        <dbReference type="ARBA" id="ARBA00004819"/>
    </source>
</evidence>
<evidence type="ECO:0000256" key="1">
    <source>
        <dbReference type="ARBA" id="ARBA00001579"/>
    </source>
</evidence>
<evidence type="ECO:0000256" key="5">
    <source>
        <dbReference type="ARBA" id="ARBA00022898"/>
    </source>
</evidence>
<accession>A0A173YIL2</accession>
<dbReference type="NCBIfam" id="TIGR00713">
    <property type="entry name" value="hemL"/>
    <property type="match status" value="1"/>
</dbReference>
<dbReference type="UniPathway" id="UPA00251">
    <property type="reaction ID" value="UER00317"/>
</dbReference>
<dbReference type="GO" id="GO:0042286">
    <property type="term" value="F:glutamate-1-semialdehyde 2,1-aminomutase activity"/>
    <property type="evidence" value="ECO:0007669"/>
    <property type="project" value="UniProtKB-UniRule"/>
</dbReference>
<evidence type="ECO:0000313" key="10">
    <source>
        <dbReference type="Proteomes" id="UP000095651"/>
    </source>
</evidence>
<dbReference type="Pfam" id="PF00202">
    <property type="entry name" value="Aminotran_3"/>
    <property type="match status" value="1"/>
</dbReference>
<evidence type="ECO:0000256" key="6">
    <source>
        <dbReference type="ARBA" id="ARBA00023235"/>
    </source>
</evidence>
<dbReference type="EMBL" id="CYZE01000001">
    <property type="protein sequence ID" value="CUN63972.1"/>
    <property type="molecule type" value="Genomic_DNA"/>
</dbReference>
<dbReference type="InterPro" id="IPR015424">
    <property type="entry name" value="PyrdxlP-dep_Trfase"/>
</dbReference>
<dbReference type="Proteomes" id="UP000095651">
    <property type="component" value="Unassembled WGS sequence"/>
</dbReference>
<keyword evidence="5 8" id="KW-0663">Pyridoxal phosphate</keyword>
<feature type="modified residue" description="N6-(pyridoxal phosphate)lysine" evidence="8">
    <location>
        <position position="266"/>
    </location>
</feature>
<dbReference type="GO" id="GO:0006782">
    <property type="term" value="P:protoporphyrinogen IX biosynthetic process"/>
    <property type="evidence" value="ECO:0007669"/>
    <property type="project" value="UniProtKB-UniRule"/>
</dbReference>
<dbReference type="AlphaFoldDB" id="A0A173YIL2"/>
<sequence>MSSRSEVLFERALKVIPGGVNSPVRAYGAIGESPRFISRADGCRIYDVDGREYTDYICSWGPMILGHNDERIREAVIRACESGLSFGCATEREVEMAEYICERIPHIDMIRMVNSGTEAVMSAVRAARGFTGKNGIIKFAGCYHGHSDAMLVSAGSGVMTSGVPDSAGVPSGCTQDTRIAVYNDLASVKSLLEVEKNEIAAIIVEPAGANMGVVPPADGFLEGLRSLCDEYGAMLIFDEVITGFRLGFTGAAGLFGVAPDLVTYGKIIGAGMPVGAYGGRREIMEKVAPAGPVYQAGTLSGNPIAMAAGLAQLKILYENPEIYVDLSRKGDMLYDGIRGILKKHGIGYRVNSVKSLGCLFFTDREVMDYTSAKTADTAAFSRYFKYMLNRGIHLAPSQFEAMFLSKAHTEEVIGETLSVIEEYFASDKGER</sequence>
<keyword evidence="8" id="KW-0963">Cytoplasm</keyword>
<dbReference type="GO" id="GO:0005737">
    <property type="term" value="C:cytoplasm"/>
    <property type="evidence" value="ECO:0007669"/>
    <property type="project" value="UniProtKB-SubCell"/>
</dbReference>
<dbReference type="SUPFAM" id="SSF53383">
    <property type="entry name" value="PLP-dependent transferases"/>
    <property type="match status" value="1"/>
</dbReference>
<keyword evidence="7 8" id="KW-0627">Porphyrin biosynthesis</keyword>
<dbReference type="InterPro" id="IPR049704">
    <property type="entry name" value="Aminotrans_3_PPA_site"/>
</dbReference>
<dbReference type="HAMAP" id="MF_00375">
    <property type="entry name" value="HemL_aminotrans_3"/>
    <property type="match status" value="1"/>
</dbReference>
<comment type="similarity">
    <text evidence="4 8">Belongs to the class-III pyridoxal-phosphate-dependent aminotransferase family. HemL subfamily.</text>
</comment>
<comment type="subunit">
    <text evidence="8">Homodimer.</text>
</comment>
<evidence type="ECO:0000256" key="7">
    <source>
        <dbReference type="ARBA" id="ARBA00023244"/>
    </source>
</evidence>
<dbReference type="InterPro" id="IPR005814">
    <property type="entry name" value="Aminotrans_3"/>
</dbReference>
<dbReference type="RefSeq" id="WP_055653056.1">
    <property type="nucleotide sequence ID" value="NZ_CABIXC010000001.1"/>
</dbReference>
<dbReference type="EC" id="5.4.3.8" evidence="8"/>
<dbReference type="PANTHER" id="PTHR43713">
    <property type="entry name" value="GLUTAMATE-1-SEMIALDEHYDE 2,1-AMINOMUTASE"/>
    <property type="match status" value="1"/>
</dbReference>
<dbReference type="NCBIfam" id="NF000818">
    <property type="entry name" value="PRK00062.1"/>
    <property type="match status" value="1"/>
</dbReference>
<proteinExistence type="inferred from homology"/>
<comment type="subcellular location">
    <subcellularLocation>
        <location evidence="8">Cytoplasm</location>
    </subcellularLocation>
</comment>
<dbReference type="CDD" id="cd00610">
    <property type="entry name" value="OAT_like"/>
    <property type="match status" value="1"/>
</dbReference>
<keyword evidence="9" id="KW-0032">Aminotransferase</keyword>
<dbReference type="Gene3D" id="3.90.1150.10">
    <property type="entry name" value="Aspartate Aminotransferase, domain 1"/>
    <property type="match status" value="1"/>
</dbReference>
<gene>
    <name evidence="8 9" type="primary">hemL</name>
    <name evidence="9" type="ORF">ERS852407_00777</name>
</gene>
<keyword evidence="9" id="KW-0808">Transferase</keyword>
<name>A0A173YIL2_9FIRM</name>
<dbReference type="PROSITE" id="PS00600">
    <property type="entry name" value="AA_TRANSFER_CLASS_3"/>
    <property type="match status" value="1"/>
</dbReference>
<dbReference type="InterPro" id="IPR004639">
    <property type="entry name" value="4pyrrol_synth_GluAld_NH2Trfase"/>
</dbReference>
<dbReference type="GO" id="GO:0008483">
    <property type="term" value="F:transaminase activity"/>
    <property type="evidence" value="ECO:0007669"/>
    <property type="project" value="UniProtKB-KW"/>
</dbReference>
<dbReference type="GO" id="GO:0030170">
    <property type="term" value="F:pyridoxal phosphate binding"/>
    <property type="evidence" value="ECO:0007669"/>
    <property type="project" value="InterPro"/>
</dbReference>
<organism evidence="9 10">
    <name type="scientific">Hungatella hathewayi</name>
    <dbReference type="NCBI Taxonomy" id="154046"/>
    <lineage>
        <taxon>Bacteria</taxon>
        <taxon>Bacillati</taxon>
        <taxon>Bacillota</taxon>
        <taxon>Clostridia</taxon>
        <taxon>Lachnospirales</taxon>
        <taxon>Lachnospiraceae</taxon>
        <taxon>Hungatella</taxon>
    </lineage>
</organism>
<dbReference type="FunFam" id="3.40.640.10:FF:000021">
    <property type="entry name" value="Glutamate-1-semialdehyde 2,1-aminomutase"/>
    <property type="match status" value="1"/>
</dbReference>
<dbReference type="InterPro" id="IPR015422">
    <property type="entry name" value="PyrdxlP-dep_Trfase_small"/>
</dbReference>
<comment type="pathway">
    <text evidence="3">Porphyrin-containing compound metabolism; protoporphyrin-IX biosynthesis; 5-aminolevulinate from L-glutamyl-tRNA(Glu): step 2/2.</text>
</comment>
<dbReference type="InterPro" id="IPR015421">
    <property type="entry name" value="PyrdxlP-dep_Trfase_major"/>
</dbReference>
<evidence type="ECO:0000313" key="9">
    <source>
        <dbReference type="EMBL" id="CUN63972.1"/>
    </source>
</evidence>
<keyword evidence="6 8" id="KW-0413">Isomerase</keyword>
<reference evidence="9 10" key="1">
    <citation type="submission" date="2015-09" db="EMBL/GenBank/DDBJ databases">
        <authorList>
            <consortium name="Pathogen Informatics"/>
        </authorList>
    </citation>
    <scope>NUCLEOTIDE SEQUENCE [LARGE SCALE GENOMIC DNA]</scope>
    <source>
        <strain evidence="9 10">2789STDY5608850</strain>
    </source>
</reference>
<dbReference type="PANTHER" id="PTHR43713:SF3">
    <property type="entry name" value="GLUTAMATE-1-SEMIALDEHYDE 2,1-AMINOMUTASE 1, CHLOROPLASTIC-RELATED"/>
    <property type="match status" value="1"/>
</dbReference>
<protein>
    <recommendedName>
        <fullName evidence="8">Glutamate-1-semialdehyde 2,1-aminomutase</fullName>
        <shortName evidence="8">GSA</shortName>
        <ecNumber evidence="8">5.4.3.8</ecNumber>
    </recommendedName>
    <alternativeName>
        <fullName evidence="8">Glutamate-1-semialdehyde aminotransferase</fullName>
        <shortName evidence="8">GSA-AT</shortName>
    </alternativeName>
</protein>
<comment type="catalytic activity">
    <reaction evidence="1 8">
        <text>(S)-4-amino-5-oxopentanoate = 5-aminolevulinate</text>
        <dbReference type="Rhea" id="RHEA:14265"/>
        <dbReference type="ChEBI" id="CHEBI:57501"/>
        <dbReference type="ChEBI" id="CHEBI:356416"/>
        <dbReference type="EC" id="5.4.3.8"/>
    </reaction>
</comment>